<organism evidence="1 2">
    <name type="scientific">Melia azedarach</name>
    <name type="common">Chinaberry tree</name>
    <dbReference type="NCBI Taxonomy" id="155640"/>
    <lineage>
        <taxon>Eukaryota</taxon>
        <taxon>Viridiplantae</taxon>
        <taxon>Streptophyta</taxon>
        <taxon>Embryophyta</taxon>
        <taxon>Tracheophyta</taxon>
        <taxon>Spermatophyta</taxon>
        <taxon>Magnoliopsida</taxon>
        <taxon>eudicotyledons</taxon>
        <taxon>Gunneridae</taxon>
        <taxon>Pentapetalae</taxon>
        <taxon>rosids</taxon>
        <taxon>malvids</taxon>
        <taxon>Sapindales</taxon>
        <taxon>Meliaceae</taxon>
        <taxon>Melia</taxon>
    </lineage>
</organism>
<evidence type="ECO:0000313" key="2">
    <source>
        <dbReference type="Proteomes" id="UP001164539"/>
    </source>
</evidence>
<name>A0ACC1XMC5_MELAZ</name>
<keyword evidence="2" id="KW-1185">Reference proteome</keyword>
<sequence length="77" mass="9112">MMGIIFFCCAPRITSPVVFYFRNLGHTYLQYQISGLKRLGWGKHHDHKWKIQNCNPRRLAMLGLANKCSRFLVWTIQ</sequence>
<dbReference type="Proteomes" id="UP001164539">
    <property type="component" value="Chromosome 8"/>
</dbReference>
<dbReference type="EMBL" id="CM051401">
    <property type="protein sequence ID" value="KAJ4712032.1"/>
    <property type="molecule type" value="Genomic_DNA"/>
</dbReference>
<protein>
    <submittedName>
        <fullName evidence="1">Uncharacterized protein</fullName>
    </submittedName>
</protein>
<accession>A0ACC1XMC5</accession>
<comment type="caution">
    <text evidence="1">The sequence shown here is derived from an EMBL/GenBank/DDBJ whole genome shotgun (WGS) entry which is preliminary data.</text>
</comment>
<reference evidence="1 2" key="1">
    <citation type="journal article" date="2023" name="Science">
        <title>Complex scaffold remodeling in plant triterpene biosynthesis.</title>
        <authorList>
            <person name="De La Pena R."/>
            <person name="Hodgson H."/>
            <person name="Liu J.C."/>
            <person name="Stephenson M.J."/>
            <person name="Martin A.C."/>
            <person name="Owen C."/>
            <person name="Harkess A."/>
            <person name="Leebens-Mack J."/>
            <person name="Jimenez L.E."/>
            <person name="Osbourn A."/>
            <person name="Sattely E.S."/>
        </authorList>
    </citation>
    <scope>NUCLEOTIDE SEQUENCE [LARGE SCALE GENOMIC DNA]</scope>
    <source>
        <strain evidence="2">cv. JPN11</strain>
        <tissue evidence="1">Leaf</tissue>
    </source>
</reference>
<gene>
    <name evidence="1" type="ORF">OWV82_014347</name>
</gene>
<evidence type="ECO:0000313" key="1">
    <source>
        <dbReference type="EMBL" id="KAJ4712032.1"/>
    </source>
</evidence>
<proteinExistence type="predicted"/>